<comment type="catalytic activity">
    <reaction evidence="1">
        <text>2 a phenolic donor + H2O2 = 2 a phenolic radical donor + 2 H2O</text>
        <dbReference type="Rhea" id="RHEA:56136"/>
        <dbReference type="ChEBI" id="CHEBI:15377"/>
        <dbReference type="ChEBI" id="CHEBI:16240"/>
        <dbReference type="ChEBI" id="CHEBI:139520"/>
        <dbReference type="ChEBI" id="CHEBI:139521"/>
        <dbReference type="EC" id="1.11.1.7"/>
    </reaction>
</comment>
<dbReference type="Pfam" id="PF00141">
    <property type="entry name" value="peroxidase"/>
    <property type="match status" value="1"/>
</dbReference>
<dbReference type="InterPro" id="IPR000823">
    <property type="entry name" value="Peroxidase_pln"/>
</dbReference>
<dbReference type="Gene3D" id="1.10.520.10">
    <property type="match status" value="1"/>
</dbReference>
<feature type="binding site" description="axial binding residue" evidence="13">
    <location>
        <position position="60"/>
    </location>
    <ligand>
        <name>heme b</name>
        <dbReference type="ChEBI" id="CHEBI:60344"/>
    </ligand>
    <ligandPart>
        <name>Fe</name>
        <dbReference type="ChEBI" id="CHEBI:18248"/>
    </ligandPart>
</feature>
<evidence type="ECO:0000256" key="12">
    <source>
        <dbReference type="PIRSR" id="PIRSR600823-2"/>
    </source>
</evidence>
<keyword evidence="3" id="KW-0575">Peroxidase</keyword>
<evidence type="ECO:0000256" key="10">
    <source>
        <dbReference type="ARBA" id="ARBA00023283"/>
    </source>
</evidence>
<dbReference type="PANTHER" id="PTHR31517">
    <property type="match status" value="1"/>
</dbReference>
<evidence type="ECO:0000256" key="2">
    <source>
        <dbReference type="ARBA" id="ARBA00006873"/>
    </source>
</evidence>
<reference evidence="15 16" key="1">
    <citation type="submission" date="2019-11" db="EMBL/GenBank/DDBJ databases">
        <title>Whole genome sequence of Oryza granulata.</title>
        <authorList>
            <person name="Li W."/>
        </authorList>
    </citation>
    <scope>NUCLEOTIDE SEQUENCE [LARGE SCALE GENOMIC DNA]</scope>
    <source>
        <strain evidence="16">cv. Menghai</strain>
        <tissue evidence="15">Leaf</tissue>
    </source>
</reference>
<keyword evidence="8 13" id="KW-0408">Iron</keyword>
<dbReference type="FunFam" id="1.10.420.10:FF:000001">
    <property type="entry name" value="Peroxidase"/>
    <property type="match status" value="1"/>
</dbReference>
<evidence type="ECO:0000256" key="9">
    <source>
        <dbReference type="ARBA" id="ARBA00023157"/>
    </source>
</evidence>
<dbReference type="Proteomes" id="UP000479710">
    <property type="component" value="Unassembled WGS sequence"/>
</dbReference>
<evidence type="ECO:0000259" key="14">
    <source>
        <dbReference type="PROSITE" id="PS50873"/>
    </source>
</evidence>
<evidence type="ECO:0000256" key="6">
    <source>
        <dbReference type="ARBA" id="ARBA00022837"/>
    </source>
</evidence>
<dbReference type="PANTHER" id="PTHR31517:SF84">
    <property type="entry name" value="PEROXIDASE"/>
    <property type="match status" value="1"/>
</dbReference>
<dbReference type="OrthoDB" id="2113341at2759"/>
<name>A0A6G1DWP6_9ORYZ</name>
<keyword evidence="9" id="KW-1015">Disulfide bond</keyword>
<evidence type="ECO:0000256" key="5">
    <source>
        <dbReference type="ARBA" id="ARBA00022723"/>
    </source>
</evidence>
<feature type="binding site" evidence="13">
    <location>
        <position position="131"/>
    </location>
    <ligand>
        <name>Ca(2+)</name>
        <dbReference type="ChEBI" id="CHEBI:29108"/>
        <label>2</label>
    </ligand>
</feature>
<keyword evidence="11" id="KW-0376">Hydrogen peroxide</keyword>
<evidence type="ECO:0000313" key="15">
    <source>
        <dbReference type="EMBL" id="KAF0916940.1"/>
    </source>
</evidence>
<dbReference type="PRINTS" id="PR00458">
    <property type="entry name" value="PEROXIDASE"/>
</dbReference>
<evidence type="ECO:0000256" key="3">
    <source>
        <dbReference type="ARBA" id="ARBA00022559"/>
    </source>
</evidence>
<dbReference type="GO" id="GO:0140825">
    <property type="term" value="F:lactoperoxidase activity"/>
    <property type="evidence" value="ECO:0007669"/>
    <property type="project" value="UniProtKB-EC"/>
</dbReference>
<evidence type="ECO:0000256" key="8">
    <source>
        <dbReference type="ARBA" id="ARBA00023004"/>
    </source>
</evidence>
<dbReference type="InterPro" id="IPR010255">
    <property type="entry name" value="Haem_peroxidase_sf"/>
</dbReference>
<evidence type="ECO:0000256" key="1">
    <source>
        <dbReference type="ARBA" id="ARBA00000189"/>
    </source>
</evidence>
<comment type="cofactor">
    <cofactor evidence="13">
        <name>heme b</name>
        <dbReference type="ChEBI" id="CHEBI:60344"/>
    </cofactor>
    <text evidence="13">Binds 1 heme b (iron(II)-protoporphyrin IX) group per subunit.</text>
</comment>
<comment type="cofactor">
    <cofactor evidence="13">
        <name>Ca(2+)</name>
        <dbReference type="ChEBI" id="CHEBI:29108"/>
    </cofactor>
    <text evidence="13">Binds 2 calcium ions per subunit.</text>
</comment>
<dbReference type="GO" id="GO:0046872">
    <property type="term" value="F:metal ion binding"/>
    <property type="evidence" value="ECO:0007669"/>
    <property type="project" value="UniProtKB-KW"/>
</dbReference>
<evidence type="ECO:0000256" key="11">
    <source>
        <dbReference type="ARBA" id="ARBA00023324"/>
    </source>
</evidence>
<dbReference type="EMBL" id="SPHZ02000005">
    <property type="protein sequence ID" value="KAF0916940.1"/>
    <property type="molecule type" value="Genomic_DNA"/>
</dbReference>
<gene>
    <name evidence="15" type="ORF">E2562_015113</name>
</gene>
<feature type="binding site" evidence="12">
    <location>
        <position position="30"/>
    </location>
    <ligand>
        <name>substrate</name>
    </ligand>
</feature>
<sequence length="204" mass="21491">MSNGGVNFDVPAGRLDGIISSSTEATASLPNPTSDIATLIANFGAKGFTAEELVILTGAHAIGKGHCSSFTDRLTAPSSEINANYRDNVLNKTCAAGASTTVANNIRDIDAATLGNLTSYVIPAVGGDYLDNSFYTNNKNNLVLFHSDWALVNNSATLKSVDEYAKNGTLWNIDFAQALVKLSKLAMPAGSVCQIRKKTCRAIN</sequence>
<dbReference type="PROSITE" id="PS00435">
    <property type="entry name" value="PEROXIDASE_1"/>
    <property type="match status" value="1"/>
</dbReference>
<dbReference type="PROSITE" id="PS50873">
    <property type="entry name" value="PEROXIDASE_4"/>
    <property type="match status" value="1"/>
</dbReference>
<keyword evidence="7" id="KW-0560">Oxidoreductase</keyword>
<feature type="domain" description="Plant heme peroxidase family profile" evidence="14">
    <location>
        <begin position="1"/>
        <end position="204"/>
    </location>
</feature>
<evidence type="ECO:0000256" key="4">
    <source>
        <dbReference type="ARBA" id="ARBA00022617"/>
    </source>
</evidence>
<keyword evidence="10" id="KW-0873">Pyrrolidone carboxylic acid</keyword>
<dbReference type="InterPro" id="IPR002016">
    <property type="entry name" value="Haem_peroxidase"/>
</dbReference>
<keyword evidence="5 13" id="KW-0479">Metal-binding</keyword>
<keyword evidence="6 13" id="KW-0106">Calcium</keyword>
<evidence type="ECO:0000256" key="7">
    <source>
        <dbReference type="ARBA" id="ARBA00023002"/>
    </source>
</evidence>
<feature type="binding site" evidence="13">
    <location>
        <position position="113"/>
    </location>
    <ligand>
        <name>Ca(2+)</name>
        <dbReference type="ChEBI" id="CHEBI:29108"/>
        <label>2</label>
    </ligand>
</feature>
<keyword evidence="16" id="KW-1185">Reference proteome</keyword>
<evidence type="ECO:0000256" key="13">
    <source>
        <dbReference type="PIRSR" id="PIRSR600823-3"/>
    </source>
</evidence>
<protein>
    <recommendedName>
        <fullName evidence="14">Plant heme peroxidase family profile domain-containing protein</fullName>
    </recommendedName>
</protein>
<keyword evidence="4" id="KW-0349">Heme</keyword>
<organism evidence="15 16">
    <name type="scientific">Oryza meyeriana var. granulata</name>
    <dbReference type="NCBI Taxonomy" id="110450"/>
    <lineage>
        <taxon>Eukaryota</taxon>
        <taxon>Viridiplantae</taxon>
        <taxon>Streptophyta</taxon>
        <taxon>Embryophyta</taxon>
        <taxon>Tracheophyta</taxon>
        <taxon>Spermatophyta</taxon>
        <taxon>Magnoliopsida</taxon>
        <taxon>Liliopsida</taxon>
        <taxon>Poales</taxon>
        <taxon>Poaceae</taxon>
        <taxon>BOP clade</taxon>
        <taxon>Oryzoideae</taxon>
        <taxon>Oryzeae</taxon>
        <taxon>Oryzinae</taxon>
        <taxon>Oryza</taxon>
        <taxon>Oryza meyeriana</taxon>
    </lineage>
</organism>
<comment type="similarity">
    <text evidence="2">Belongs to the peroxidase family. Ascorbate peroxidase subfamily.</text>
</comment>
<dbReference type="AlphaFoldDB" id="A0A6G1DWP6"/>
<dbReference type="SUPFAM" id="SSF48113">
    <property type="entry name" value="Heme-dependent peroxidases"/>
    <property type="match status" value="1"/>
</dbReference>
<feature type="binding site" evidence="13">
    <location>
        <position position="110"/>
    </location>
    <ligand>
        <name>Ca(2+)</name>
        <dbReference type="ChEBI" id="CHEBI:29108"/>
        <label>2</label>
    </ligand>
</feature>
<dbReference type="GO" id="GO:0042744">
    <property type="term" value="P:hydrogen peroxide catabolic process"/>
    <property type="evidence" value="ECO:0007669"/>
    <property type="project" value="UniProtKB-KW"/>
</dbReference>
<evidence type="ECO:0000313" key="16">
    <source>
        <dbReference type="Proteomes" id="UP000479710"/>
    </source>
</evidence>
<dbReference type="PRINTS" id="PR00461">
    <property type="entry name" value="PLPEROXIDASE"/>
</dbReference>
<comment type="caution">
    <text evidence="15">The sequence shown here is derived from an EMBL/GenBank/DDBJ whole genome shotgun (WGS) entry which is preliminary data.</text>
</comment>
<proteinExistence type="inferred from homology"/>
<accession>A0A6G1DWP6</accession>
<dbReference type="GO" id="GO:0020037">
    <property type="term" value="F:heme binding"/>
    <property type="evidence" value="ECO:0007669"/>
    <property type="project" value="InterPro"/>
</dbReference>
<dbReference type="InterPro" id="IPR019793">
    <property type="entry name" value="Peroxidases_heam-ligand_BS"/>
</dbReference>
<dbReference type="GO" id="GO:0006979">
    <property type="term" value="P:response to oxidative stress"/>
    <property type="evidence" value="ECO:0007669"/>
    <property type="project" value="InterPro"/>
</dbReference>
<dbReference type="Gene3D" id="1.10.420.10">
    <property type="entry name" value="Peroxidase, domain 2"/>
    <property type="match status" value="1"/>
</dbReference>